<gene>
    <name evidence="2" type="ORF">NBR_LOCUS19123</name>
</gene>
<reference evidence="4" key="1">
    <citation type="submission" date="2017-02" db="UniProtKB">
        <authorList>
            <consortium name="WormBaseParasite"/>
        </authorList>
    </citation>
    <scope>IDENTIFICATION</scope>
</reference>
<proteinExistence type="predicted"/>
<accession>A0A0N4YPF1</accession>
<keyword evidence="3" id="KW-1185">Reference proteome</keyword>
<evidence type="ECO:0000313" key="2">
    <source>
        <dbReference type="EMBL" id="VDL82852.1"/>
    </source>
</evidence>
<feature type="domain" description="Helitron helicase-like" evidence="1">
    <location>
        <begin position="127"/>
        <end position="211"/>
    </location>
</feature>
<sequence>MASMGTRIVPPTGPGPYCFRIHDQIYHSIGPLHPEEGKPRQYGQVYILDTSQAAQEELGIVQNISCDATLMRTLSRLTASINPYAQSTSGEELFNRSPALTKDAILLPTHSSSQQEWTDGIDHEWNPLLYGGKLLQQFNVDAYVKIERNRLHYQRTHQKELRLDKFIGLADYVGQEDTDITGPPGRIIVLGSSFEGDPRNMQQSYQDAMAIDDYLWQKGEERGCAET</sequence>
<dbReference type="Pfam" id="PF14214">
    <property type="entry name" value="Helitron_like_N"/>
    <property type="match status" value="1"/>
</dbReference>
<dbReference type="InterPro" id="IPR025476">
    <property type="entry name" value="Helitron_helicase-like"/>
</dbReference>
<dbReference type="AlphaFoldDB" id="A0A0N4YPF1"/>
<dbReference type="PANTHER" id="PTHR45786">
    <property type="entry name" value="DNA BINDING PROTEIN-LIKE"/>
    <property type="match status" value="1"/>
</dbReference>
<protein>
    <submittedName>
        <fullName evidence="4">Helitron_like_N domain-containing protein</fullName>
    </submittedName>
</protein>
<dbReference type="WBParaSite" id="NBR_0001912201-mRNA-1">
    <property type="protein sequence ID" value="NBR_0001912201-mRNA-1"/>
    <property type="gene ID" value="NBR_0001912201"/>
</dbReference>
<evidence type="ECO:0000259" key="1">
    <source>
        <dbReference type="Pfam" id="PF14214"/>
    </source>
</evidence>
<dbReference type="STRING" id="27835.A0A0N4YPF1"/>
<dbReference type="Proteomes" id="UP000271162">
    <property type="component" value="Unassembled WGS sequence"/>
</dbReference>
<dbReference type="EMBL" id="UYSL01023920">
    <property type="protein sequence ID" value="VDL82852.1"/>
    <property type="molecule type" value="Genomic_DNA"/>
</dbReference>
<organism evidence="4">
    <name type="scientific">Nippostrongylus brasiliensis</name>
    <name type="common">Rat hookworm</name>
    <dbReference type="NCBI Taxonomy" id="27835"/>
    <lineage>
        <taxon>Eukaryota</taxon>
        <taxon>Metazoa</taxon>
        <taxon>Ecdysozoa</taxon>
        <taxon>Nematoda</taxon>
        <taxon>Chromadorea</taxon>
        <taxon>Rhabditida</taxon>
        <taxon>Rhabditina</taxon>
        <taxon>Rhabditomorpha</taxon>
        <taxon>Strongyloidea</taxon>
        <taxon>Heligmosomidae</taxon>
        <taxon>Nippostrongylus</taxon>
    </lineage>
</organism>
<dbReference type="PANTHER" id="PTHR45786:SF74">
    <property type="entry name" value="ATP-DEPENDENT DNA HELICASE"/>
    <property type="match status" value="1"/>
</dbReference>
<name>A0A0N4YPF1_NIPBR</name>
<evidence type="ECO:0000313" key="4">
    <source>
        <dbReference type="WBParaSite" id="NBR_0001912201-mRNA-1"/>
    </source>
</evidence>
<reference evidence="2 3" key="2">
    <citation type="submission" date="2018-11" db="EMBL/GenBank/DDBJ databases">
        <authorList>
            <consortium name="Pathogen Informatics"/>
        </authorList>
    </citation>
    <scope>NUCLEOTIDE SEQUENCE [LARGE SCALE GENOMIC DNA]</scope>
</reference>
<evidence type="ECO:0000313" key="3">
    <source>
        <dbReference type="Proteomes" id="UP000271162"/>
    </source>
</evidence>